<keyword evidence="2 5" id="KW-0812">Transmembrane</keyword>
<evidence type="ECO:0000256" key="3">
    <source>
        <dbReference type="ARBA" id="ARBA00022989"/>
    </source>
</evidence>
<feature type="transmembrane region" description="Helical" evidence="5">
    <location>
        <begin position="436"/>
        <end position="455"/>
    </location>
</feature>
<dbReference type="PRINTS" id="PR01036">
    <property type="entry name" value="TCRTETB"/>
</dbReference>
<keyword evidence="4 5" id="KW-0472">Membrane</keyword>
<dbReference type="InterPro" id="IPR011701">
    <property type="entry name" value="MFS"/>
</dbReference>
<keyword evidence="8" id="KW-1185">Reference proteome</keyword>
<comment type="caution">
    <text evidence="7">The sequence shown here is derived from an EMBL/GenBank/DDBJ whole genome shotgun (WGS) entry which is preliminary data.</text>
</comment>
<keyword evidence="3 5" id="KW-1133">Transmembrane helix</keyword>
<dbReference type="InterPro" id="IPR020846">
    <property type="entry name" value="MFS_dom"/>
</dbReference>
<feature type="transmembrane region" description="Helical" evidence="5">
    <location>
        <begin position="461"/>
        <end position="482"/>
    </location>
</feature>
<dbReference type="PROSITE" id="PS50850">
    <property type="entry name" value="MFS"/>
    <property type="match status" value="1"/>
</dbReference>
<proteinExistence type="predicted"/>
<evidence type="ECO:0000313" key="7">
    <source>
        <dbReference type="EMBL" id="MBB2996432.1"/>
    </source>
</evidence>
<reference evidence="7 8" key="1">
    <citation type="submission" date="2020-08" db="EMBL/GenBank/DDBJ databases">
        <title>Sequencing the genomes of 1000 actinobacteria strains.</title>
        <authorList>
            <person name="Klenk H.-P."/>
        </authorList>
    </citation>
    <scope>NUCLEOTIDE SEQUENCE [LARGE SCALE GENOMIC DNA]</scope>
    <source>
        <strain evidence="7 8">DSM 22826</strain>
    </source>
</reference>
<dbReference type="InterPro" id="IPR036259">
    <property type="entry name" value="MFS_trans_sf"/>
</dbReference>
<feature type="transmembrane region" description="Helical" evidence="5">
    <location>
        <begin position="59"/>
        <end position="77"/>
    </location>
</feature>
<evidence type="ECO:0000256" key="1">
    <source>
        <dbReference type="ARBA" id="ARBA00004651"/>
    </source>
</evidence>
<dbReference type="RefSeq" id="WP_312855683.1">
    <property type="nucleotide sequence ID" value="NZ_BAABGK010000012.1"/>
</dbReference>
<feature type="transmembrane region" description="Helical" evidence="5">
    <location>
        <begin position="326"/>
        <end position="348"/>
    </location>
</feature>
<comment type="subcellular location">
    <subcellularLocation>
        <location evidence="1">Cell membrane</location>
        <topology evidence="1">Multi-pass membrane protein</topology>
    </subcellularLocation>
</comment>
<dbReference type="GO" id="GO:0005886">
    <property type="term" value="C:plasma membrane"/>
    <property type="evidence" value="ECO:0007669"/>
    <property type="project" value="UniProtKB-SubCell"/>
</dbReference>
<dbReference type="Proteomes" id="UP000523000">
    <property type="component" value="Unassembled WGS sequence"/>
</dbReference>
<evidence type="ECO:0000256" key="4">
    <source>
        <dbReference type="ARBA" id="ARBA00023136"/>
    </source>
</evidence>
<evidence type="ECO:0000259" key="6">
    <source>
        <dbReference type="PROSITE" id="PS50850"/>
    </source>
</evidence>
<dbReference type="Gene3D" id="1.20.1250.20">
    <property type="entry name" value="MFS general substrate transporter like domains"/>
    <property type="match status" value="1"/>
</dbReference>
<evidence type="ECO:0000256" key="2">
    <source>
        <dbReference type="ARBA" id="ARBA00022692"/>
    </source>
</evidence>
<evidence type="ECO:0000313" key="8">
    <source>
        <dbReference type="Proteomes" id="UP000523000"/>
    </source>
</evidence>
<feature type="transmembrane region" description="Helical" evidence="5">
    <location>
        <begin position="360"/>
        <end position="383"/>
    </location>
</feature>
<evidence type="ECO:0000256" key="5">
    <source>
        <dbReference type="SAM" id="Phobius"/>
    </source>
</evidence>
<dbReference type="CDD" id="cd17321">
    <property type="entry name" value="MFS_MMR_MDR_like"/>
    <property type="match status" value="1"/>
</dbReference>
<name>A0A839QT31_9MICC</name>
<feature type="transmembrane region" description="Helical" evidence="5">
    <location>
        <begin position="147"/>
        <end position="173"/>
    </location>
</feature>
<gene>
    <name evidence="7" type="ORF">E9229_002623</name>
</gene>
<feature type="transmembrane region" description="Helical" evidence="5">
    <location>
        <begin position="254"/>
        <end position="272"/>
    </location>
</feature>
<dbReference type="AlphaFoldDB" id="A0A839QT31"/>
<feature type="transmembrane region" description="Helical" evidence="5">
    <location>
        <begin position="179"/>
        <end position="201"/>
    </location>
</feature>
<dbReference type="PANTHER" id="PTHR42718:SF39">
    <property type="entry name" value="ACTINORHODIN TRANSPORTER-RELATED"/>
    <property type="match status" value="1"/>
</dbReference>
<accession>A0A839QT31</accession>
<sequence length="491" mass="51203">MSDSQTAEGAEADYRPDPARWRVLAVLLVTMFMSLIDVSIVNVVLPSIQGSLGATESEIQWVLTGYALTFGVVLVAAGRAGDVFGRGPLFIFGVALFTLSSVASGLAPNPVALDIARFSQGIGSGLISPQVLGMMQQYFRGAERGRAYGALGTVVGFSVAVGPLIGGLMIQLLGPEIGWRFTFLVNVPVGTTAIVLGLRWFPRPLFTSRKRAGTAAEVARSRHAKDLDPVGTMLLGLGVLTLLLPFVQGRDSPWTWWLLPAGLLVIGLWVGWERAYHRGGRSPMVDLGLFAIRSFSLGTLIAGLYFMGVTSIWVLVAIYVQDGMGLSALQAGLLGLPAALCAAGAAHLAGKRVIEYGRKIVIAGIVCAVFAMASSIVVVQLSAAGRIGIWWLLATLSFAGIAQGAIISPNQALTLMEVPLGQSGSAGGVMQTAQRIGAATGIAVITGIFFAVLAASDWDTAISAGFAAIAVVALATLAVAVADQRRRGRGT</sequence>
<feature type="transmembrane region" description="Helical" evidence="5">
    <location>
        <begin position="230"/>
        <end position="248"/>
    </location>
</feature>
<dbReference type="GO" id="GO:0022857">
    <property type="term" value="F:transmembrane transporter activity"/>
    <property type="evidence" value="ECO:0007669"/>
    <property type="project" value="InterPro"/>
</dbReference>
<dbReference type="PANTHER" id="PTHR42718">
    <property type="entry name" value="MAJOR FACILITATOR SUPERFAMILY MULTIDRUG TRANSPORTER MFSC"/>
    <property type="match status" value="1"/>
</dbReference>
<feature type="transmembrane region" description="Helical" evidence="5">
    <location>
        <begin position="389"/>
        <end position="407"/>
    </location>
</feature>
<organism evidence="7 8">
    <name type="scientific">Paeniglutamicibacter cryotolerans</name>
    <dbReference type="NCBI Taxonomy" id="670079"/>
    <lineage>
        <taxon>Bacteria</taxon>
        <taxon>Bacillati</taxon>
        <taxon>Actinomycetota</taxon>
        <taxon>Actinomycetes</taxon>
        <taxon>Micrococcales</taxon>
        <taxon>Micrococcaceae</taxon>
        <taxon>Paeniglutamicibacter</taxon>
    </lineage>
</organism>
<dbReference type="SUPFAM" id="SSF103473">
    <property type="entry name" value="MFS general substrate transporter"/>
    <property type="match status" value="1"/>
</dbReference>
<dbReference type="Pfam" id="PF07690">
    <property type="entry name" value="MFS_1"/>
    <property type="match status" value="1"/>
</dbReference>
<feature type="domain" description="Major facilitator superfamily (MFS) profile" evidence="6">
    <location>
        <begin position="23"/>
        <end position="485"/>
    </location>
</feature>
<feature type="transmembrane region" description="Helical" evidence="5">
    <location>
        <begin position="23"/>
        <end position="47"/>
    </location>
</feature>
<dbReference type="Gene3D" id="1.20.1720.10">
    <property type="entry name" value="Multidrug resistance protein D"/>
    <property type="match status" value="1"/>
</dbReference>
<dbReference type="EMBL" id="JACHVS010000001">
    <property type="protein sequence ID" value="MBB2996432.1"/>
    <property type="molecule type" value="Genomic_DNA"/>
</dbReference>
<protein>
    <submittedName>
        <fullName evidence="7">EmrB/QacA subfamily drug resistance transporter</fullName>
    </submittedName>
</protein>
<feature type="transmembrane region" description="Helical" evidence="5">
    <location>
        <begin position="292"/>
        <end position="320"/>
    </location>
</feature>
<feature type="transmembrane region" description="Helical" evidence="5">
    <location>
        <begin position="89"/>
        <end position="109"/>
    </location>
</feature>